<evidence type="ECO:0000313" key="2">
    <source>
        <dbReference type="EMBL" id="GGJ85775.1"/>
    </source>
</evidence>
<sequence>MSVNPVDTSVITDGSGAASNEQSFNDAIENAEGEMSDAEFEQQLITGAITIGGQMIIMPRANDILNEAMSDE</sequence>
<reference evidence="2" key="1">
    <citation type="journal article" date="2014" name="Int. J. Syst. Evol. Microbiol.">
        <title>Complete genome sequence of Corynebacterium casei LMG S-19264T (=DSM 44701T), isolated from a smear-ripened cheese.</title>
        <authorList>
            <consortium name="US DOE Joint Genome Institute (JGI-PGF)"/>
            <person name="Walter F."/>
            <person name="Albersmeier A."/>
            <person name="Kalinowski J."/>
            <person name="Ruckert C."/>
        </authorList>
    </citation>
    <scope>NUCLEOTIDE SEQUENCE</scope>
    <source>
        <strain evidence="2">JCM 30078</strain>
    </source>
</reference>
<evidence type="ECO:0000256" key="1">
    <source>
        <dbReference type="SAM" id="MobiDB-lite"/>
    </source>
</evidence>
<dbReference type="RefSeq" id="WP_188982032.1">
    <property type="nucleotide sequence ID" value="NZ_BMPO01000002.1"/>
</dbReference>
<feature type="region of interest" description="Disordered" evidence="1">
    <location>
        <begin position="1"/>
        <end position="22"/>
    </location>
</feature>
<protein>
    <submittedName>
        <fullName evidence="2">Uncharacterized protein</fullName>
    </submittedName>
</protein>
<name>A0A917PNC0_9PSED</name>
<comment type="caution">
    <text evidence="2">The sequence shown here is derived from an EMBL/GenBank/DDBJ whole genome shotgun (WGS) entry which is preliminary data.</text>
</comment>
<keyword evidence="3" id="KW-1185">Reference proteome</keyword>
<evidence type="ECO:0000313" key="3">
    <source>
        <dbReference type="Proteomes" id="UP000635983"/>
    </source>
</evidence>
<reference evidence="2" key="2">
    <citation type="submission" date="2020-09" db="EMBL/GenBank/DDBJ databases">
        <authorList>
            <person name="Sun Q."/>
            <person name="Ohkuma M."/>
        </authorList>
    </citation>
    <scope>NUCLEOTIDE SEQUENCE</scope>
    <source>
        <strain evidence="2">JCM 30078</strain>
    </source>
</reference>
<dbReference type="Proteomes" id="UP000635983">
    <property type="component" value="Unassembled WGS sequence"/>
</dbReference>
<organism evidence="2 3">
    <name type="scientific">Pseudomonas matsuisoli</name>
    <dbReference type="NCBI Taxonomy" id="1515666"/>
    <lineage>
        <taxon>Bacteria</taxon>
        <taxon>Pseudomonadati</taxon>
        <taxon>Pseudomonadota</taxon>
        <taxon>Gammaproteobacteria</taxon>
        <taxon>Pseudomonadales</taxon>
        <taxon>Pseudomonadaceae</taxon>
        <taxon>Pseudomonas</taxon>
    </lineage>
</organism>
<gene>
    <name evidence="2" type="ORF">GCM10009304_09820</name>
</gene>
<proteinExistence type="predicted"/>
<dbReference type="EMBL" id="BMPO01000002">
    <property type="protein sequence ID" value="GGJ85775.1"/>
    <property type="molecule type" value="Genomic_DNA"/>
</dbReference>
<dbReference type="AlphaFoldDB" id="A0A917PNC0"/>
<accession>A0A917PNC0</accession>